<comment type="similarity">
    <text evidence="1">Belongs to the sigma-70 factor family. ECF subfamily.</text>
</comment>
<evidence type="ECO:0000259" key="7">
    <source>
        <dbReference type="Pfam" id="PF08281"/>
    </source>
</evidence>
<dbReference type="NCBIfam" id="TIGR02937">
    <property type="entry name" value="sigma70-ECF"/>
    <property type="match status" value="1"/>
</dbReference>
<dbReference type="PANTHER" id="PTHR43133:SF8">
    <property type="entry name" value="RNA POLYMERASE SIGMA FACTOR HI_1459-RELATED"/>
    <property type="match status" value="1"/>
</dbReference>
<dbReference type="InterPro" id="IPR013325">
    <property type="entry name" value="RNA_pol_sigma_r2"/>
</dbReference>
<name>A0ABS4HEH3_9BACI</name>
<dbReference type="Gene3D" id="1.10.1740.10">
    <property type="match status" value="1"/>
</dbReference>
<keyword evidence="2" id="KW-0805">Transcription regulation</keyword>
<dbReference type="EMBL" id="JAGGKK010000011">
    <property type="protein sequence ID" value="MBP1949335.1"/>
    <property type="molecule type" value="Genomic_DNA"/>
</dbReference>
<feature type="domain" description="RNA polymerase sigma-70 region 2" evidence="6">
    <location>
        <begin position="26"/>
        <end position="86"/>
    </location>
</feature>
<dbReference type="Pfam" id="PF04542">
    <property type="entry name" value="Sigma70_r2"/>
    <property type="match status" value="1"/>
</dbReference>
<dbReference type="InterPro" id="IPR013324">
    <property type="entry name" value="RNA_pol_sigma_r3/r4-like"/>
</dbReference>
<evidence type="ECO:0000256" key="3">
    <source>
        <dbReference type="ARBA" id="ARBA00023082"/>
    </source>
</evidence>
<evidence type="ECO:0000313" key="9">
    <source>
        <dbReference type="Proteomes" id="UP001519328"/>
    </source>
</evidence>
<sequence>MSKMYARPGIKVQTEKVNSSDLKDLYSKLIPYCHYLTKNKWDAEDLVQETLFKAINHYGQHKDLNAALLKKMAFNLWMDLLQKRNREIIGFTFEETDETNEYKDDMMDLVEELISKLTPKQSVIVALKDVFRYQIMEIAEMFDMTETAVKAVLNRARKRLARLLLDEEIHSVRDYWSEENVEVLTPAIIQAVRLNDPTGVIRLIPILFSMETQPKLKLYQFSPPQGSFSMAA</sequence>
<keyword evidence="9" id="KW-1185">Reference proteome</keyword>
<accession>A0ABS4HEH3</accession>
<dbReference type="InterPro" id="IPR007627">
    <property type="entry name" value="RNA_pol_sigma70_r2"/>
</dbReference>
<evidence type="ECO:0000313" key="8">
    <source>
        <dbReference type="EMBL" id="MBP1949335.1"/>
    </source>
</evidence>
<dbReference type="InterPro" id="IPR014284">
    <property type="entry name" value="RNA_pol_sigma-70_dom"/>
</dbReference>
<keyword evidence="3" id="KW-0731">Sigma factor</keyword>
<proteinExistence type="inferred from homology"/>
<dbReference type="Proteomes" id="UP001519328">
    <property type="component" value="Unassembled WGS sequence"/>
</dbReference>
<evidence type="ECO:0000259" key="6">
    <source>
        <dbReference type="Pfam" id="PF04542"/>
    </source>
</evidence>
<evidence type="ECO:0000256" key="1">
    <source>
        <dbReference type="ARBA" id="ARBA00010641"/>
    </source>
</evidence>
<dbReference type="SUPFAM" id="SSF88946">
    <property type="entry name" value="Sigma2 domain of RNA polymerase sigma factors"/>
    <property type="match status" value="1"/>
</dbReference>
<protein>
    <submittedName>
        <fullName evidence="8">RNA polymerase sigma-70 factor (ECF subfamily)</fullName>
    </submittedName>
</protein>
<keyword evidence="5" id="KW-0804">Transcription</keyword>
<dbReference type="SUPFAM" id="SSF88659">
    <property type="entry name" value="Sigma3 and sigma4 domains of RNA polymerase sigma factors"/>
    <property type="match status" value="1"/>
</dbReference>
<evidence type="ECO:0000256" key="2">
    <source>
        <dbReference type="ARBA" id="ARBA00023015"/>
    </source>
</evidence>
<reference evidence="8 9" key="1">
    <citation type="submission" date="2021-03" db="EMBL/GenBank/DDBJ databases">
        <title>Genomic Encyclopedia of Type Strains, Phase IV (KMG-IV): sequencing the most valuable type-strain genomes for metagenomic binning, comparative biology and taxonomic classification.</title>
        <authorList>
            <person name="Goeker M."/>
        </authorList>
    </citation>
    <scope>NUCLEOTIDE SEQUENCE [LARGE SCALE GENOMIC DNA]</scope>
    <source>
        <strain evidence="8 9">DSM 21085</strain>
    </source>
</reference>
<evidence type="ECO:0000256" key="5">
    <source>
        <dbReference type="ARBA" id="ARBA00023163"/>
    </source>
</evidence>
<keyword evidence="4" id="KW-0238">DNA-binding</keyword>
<organism evidence="8 9">
    <name type="scientific">Virgibacillus litoralis</name>
    <dbReference type="NCBI Taxonomy" id="578221"/>
    <lineage>
        <taxon>Bacteria</taxon>
        <taxon>Bacillati</taxon>
        <taxon>Bacillota</taxon>
        <taxon>Bacilli</taxon>
        <taxon>Bacillales</taxon>
        <taxon>Bacillaceae</taxon>
        <taxon>Virgibacillus</taxon>
    </lineage>
</organism>
<dbReference type="InterPro" id="IPR013249">
    <property type="entry name" value="RNA_pol_sigma70_r4_t2"/>
</dbReference>
<feature type="domain" description="RNA polymerase sigma factor 70 region 4 type 2" evidence="7">
    <location>
        <begin position="109"/>
        <end position="160"/>
    </location>
</feature>
<comment type="caution">
    <text evidence="8">The sequence shown here is derived from an EMBL/GenBank/DDBJ whole genome shotgun (WGS) entry which is preliminary data.</text>
</comment>
<dbReference type="Pfam" id="PF08281">
    <property type="entry name" value="Sigma70_r4_2"/>
    <property type="match status" value="1"/>
</dbReference>
<dbReference type="Gene3D" id="1.10.10.10">
    <property type="entry name" value="Winged helix-like DNA-binding domain superfamily/Winged helix DNA-binding domain"/>
    <property type="match status" value="1"/>
</dbReference>
<dbReference type="PANTHER" id="PTHR43133">
    <property type="entry name" value="RNA POLYMERASE ECF-TYPE SIGMA FACTO"/>
    <property type="match status" value="1"/>
</dbReference>
<gene>
    <name evidence="8" type="ORF">J2Z82_002272</name>
</gene>
<dbReference type="InterPro" id="IPR039425">
    <property type="entry name" value="RNA_pol_sigma-70-like"/>
</dbReference>
<evidence type="ECO:0000256" key="4">
    <source>
        <dbReference type="ARBA" id="ARBA00023125"/>
    </source>
</evidence>
<dbReference type="InterPro" id="IPR036388">
    <property type="entry name" value="WH-like_DNA-bd_sf"/>
</dbReference>